<name>A0A7E4V550_PANRE</name>
<organism evidence="1 2">
    <name type="scientific">Panagrellus redivivus</name>
    <name type="common">Microworm</name>
    <dbReference type="NCBI Taxonomy" id="6233"/>
    <lineage>
        <taxon>Eukaryota</taxon>
        <taxon>Metazoa</taxon>
        <taxon>Ecdysozoa</taxon>
        <taxon>Nematoda</taxon>
        <taxon>Chromadorea</taxon>
        <taxon>Rhabditida</taxon>
        <taxon>Tylenchina</taxon>
        <taxon>Panagrolaimomorpha</taxon>
        <taxon>Panagrolaimoidea</taxon>
        <taxon>Panagrolaimidae</taxon>
        <taxon>Panagrellus</taxon>
    </lineage>
</organism>
<evidence type="ECO:0000313" key="1">
    <source>
        <dbReference type="Proteomes" id="UP000492821"/>
    </source>
</evidence>
<evidence type="ECO:0000313" key="2">
    <source>
        <dbReference type="WBParaSite" id="Pan_g16739.t1"/>
    </source>
</evidence>
<dbReference type="AlphaFoldDB" id="A0A7E4V550"/>
<dbReference type="Proteomes" id="UP000492821">
    <property type="component" value="Unassembled WGS sequence"/>
</dbReference>
<reference evidence="2" key="2">
    <citation type="submission" date="2020-10" db="UniProtKB">
        <authorList>
            <consortium name="WormBaseParasite"/>
        </authorList>
    </citation>
    <scope>IDENTIFICATION</scope>
</reference>
<reference evidence="1" key="1">
    <citation type="journal article" date="2013" name="Genetics">
        <title>The draft genome and transcriptome of Panagrellus redivivus are shaped by the harsh demands of a free-living lifestyle.</title>
        <authorList>
            <person name="Srinivasan J."/>
            <person name="Dillman A.R."/>
            <person name="Macchietto M.G."/>
            <person name="Heikkinen L."/>
            <person name="Lakso M."/>
            <person name="Fracchia K.M."/>
            <person name="Antoshechkin I."/>
            <person name="Mortazavi A."/>
            <person name="Wong G."/>
            <person name="Sternberg P.W."/>
        </authorList>
    </citation>
    <scope>NUCLEOTIDE SEQUENCE [LARGE SCALE GENOMIC DNA]</scope>
    <source>
        <strain evidence="1">MT8872</strain>
    </source>
</reference>
<proteinExistence type="predicted"/>
<protein>
    <submittedName>
        <fullName evidence="2">Secreted protein</fullName>
    </submittedName>
</protein>
<accession>A0A7E4V550</accession>
<sequence>MAKLDLAVFPDFFCGLQPICVAFRFAQRISVAHTAVQPNHVQLGTATHANATATQKMQRLQLATDTNATHFSQCTRKNCIMPCAGTTAISGRSVSAKVLLFILKRKK</sequence>
<dbReference type="WBParaSite" id="Pan_g16739.t1">
    <property type="protein sequence ID" value="Pan_g16739.t1"/>
    <property type="gene ID" value="Pan_g16739"/>
</dbReference>
<keyword evidence="1" id="KW-1185">Reference proteome</keyword>